<proteinExistence type="predicted"/>
<evidence type="ECO:0000256" key="1">
    <source>
        <dbReference type="ARBA" id="ARBA00022448"/>
    </source>
</evidence>
<reference evidence="9" key="1">
    <citation type="journal article" date="2023" name="G3 (Bethesda)">
        <title>Whole genome assemblies of Zophobas morio and Tenebrio molitor.</title>
        <authorList>
            <person name="Kaur S."/>
            <person name="Stinson S.A."/>
            <person name="diCenzo G.C."/>
        </authorList>
    </citation>
    <scope>NUCLEOTIDE SEQUENCE</scope>
    <source>
        <strain evidence="9">QUZm001</strain>
    </source>
</reference>
<keyword evidence="2" id="KW-0677">Repeat</keyword>
<keyword evidence="1" id="KW-0813">Transport</keyword>
<keyword evidence="8" id="KW-0732">Signal</keyword>
<keyword evidence="7" id="KW-0812">Transmembrane</keyword>
<evidence type="ECO:0000256" key="4">
    <source>
        <dbReference type="ARBA" id="ARBA00023065"/>
    </source>
</evidence>
<evidence type="ECO:0000256" key="2">
    <source>
        <dbReference type="ARBA" id="ARBA00022737"/>
    </source>
</evidence>
<evidence type="ECO:0008006" key="11">
    <source>
        <dbReference type="Google" id="ProtNLM"/>
    </source>
</evidence>
<keyword evidence="3" id="KW-0040">ANK repeat</keyword>
<evidence type="ECO:0000256" key="5">
    <source>
        <dbReference type="ARBA" id="ARBA00023180"/>
    </source>
</evidence>
<name>A0AA38ID43_9CUCU</name>
<dbReference type="InterPro" id="IPR052076">
    <property type="entry name" value="TRP_cation_channel"/>
</dbReference>
<evidence type="ECO:0000256" key="6">
    <source>
        <dbReference type="ARBA" id="ARBA00023303"/>
    </source>
</evidence>
<keyword evidence="5" id="KW-0325">Glycoprotein</keyword>
<dbReference type="GO" id="GO:1902495">
    <property type="term" value="C:transmembrane transporter complex"/>
    <property type="evidence" value="ECO:0007669"/>
    <property type="project" value="TreeGrafter"/>
</dbReference>
<keyword evidence="10" id="KW-1185">Reference proteome</keyword>
<dbReference type="EMBL" id="JALNTZ010000005">
    <property type="protein sequence ID" value="KAJ3651762.1"/>
    <property type="molecule type" value="Genomic_DNA"/>
</dbReference>
<evidence type="ECO:0000256" key="7">
    <source>
        <dbReference type="SAM" id="Phobius"/>
    </source>
</evidence>
<gene>
    <name evidence="9" type="ORF">Zmor_017778</name>
</gene>
<keyword evidence="4" id="KW-0406">Ion transport</keyword>
<dbReference type="AlphaFoldDB" id="A0AA38ID43"/>
<organism evidence="9 10">
    <name type="scientific">Zophobas morio</name>
    <dbReference type="NCBI Taxonomy" id="2755281"/>
    <lineage>
        <taxon>Eukaryota</taxon>
        <taxon>Metazoa</taxon>
        <taxon>Ecdysozoa</taxon>
        <taxon>Arthropoda</taxon>
        <taxon>Hexapoda</taxon>
        <taxon>Insecta</taxon>
        <taxon>Pterygota</taxon>
        <taxon>Neoptera</taxon>
        <taxon>Endopterygota</taxon>
        <taxon>Coleoptera</taxon>
        <taxon>Polyphaga</taxon>
        <taxon>Cucujiformia</taxon>
        <taxon>Tenebrionidae</taxon>
        <taxon>Zophobas</taxon>
    </lineage>
</organism>
<evidence type="ECO:0000313" key="9">
    <source>
        <dbReference type="EMBL" id="KAJ3651762.1"/>
    </source>
</evidence>
<accession>A0AA38ID43</accession>
<keyword evidence="6" id="KW-0407">Ion channel</keyword>
<sequence length="152" mass="17801">MFLKILQIFIKVLMVFSTRIRDFGFAFYILLSRGDHLSFKTTPMSLVRTFSMMLDEIDFLGTYVKPYYLTTEDDRSFFLFPLPAFFILGLFMVLMPILILNLLIALAVGDIESVRRNAQLKRLAMQVVLHTELERKLPKMLLQHVDKCELIE</sequence>
<keyword evidence="7" id="KW-1133">Transmembrane helix</keyword>
<protein>
    <recommendedName>
        <fullName evidence="11">Ion transport domain-containing protein</fullName>
    </recommendedName>
</protein>
<feature type="signal peptide" evidence="8">
    <location>
        <begin position="1"/>
        <end position="17"/>
    </location>
</feature>
<dbReference type="PANTHER" id="PTHR47143:SF1">
    <property type="entry name" value="ION_TRANS DOMAIN-CONTAINING PROTEIN"/>
    <property type="match status" value="1"/>
</dbReference>
<keyword evidence="7" id="KW-0472">Membrane</keyword>
<comment type="caution">
    <text evidence="9">The sequence shown here is derived from an EMBL/GenBank/DDBJ whole genome shotgun (WGS) entry which is preliminary data.</text>
</comment>
<evidence type="ECO:0000256" key="8">
    <source>
        <dbReference type="SAM" id="SignalP"/>
    </source>
</evidence>
<feature type="transmembrane region" description="Helical" evidence="7">
    <location>
        <begin position="84"/>
        <end position="108"/>
    </location>
</feature>
<dbReference type="PANTHER" id="PTHR47143">
    <property type="entry name" value="TRANSIENT RECEPTOR POTENTIAL CATION CHANNEL PROTEIN PAINLESS"/>
    <property type="match status" value="1"/>
</dbReference>
<evidence type="ECO:0000313" key="10">
    <source>
        <dbReference type="Proteomes" id="UP001168821"/>
    </source>
</evidence>
<dbReference type="Proteomes" id="UP001168821">
    <property type="component" value="Unassembled WGS sequence"/>
</dbReference>
<evidence type="ECO:0000256" key="3">
    <source>
        <dbReference type="ARBA" id="ARBA00023043"/>
    </source>
</evidence>
<dbReference type="GO" id="GO:0022857">
    <property type="term" value="F:transmembrane transporter activity"/>
    <property type="evidence" value="ECO:0007669"/>
    <property type="project" value="TreeGrafter"/>
</dbReference>
<dbReference type="GO" id="GO:0034220">
    <property type="term" value="P:monoatomic ion transmembrane transport"/>
    <property type="evidence" value="ECO:0007669"/>
    <property type="project" value="UniProtKB-KW"/>
</dbReference>
<feature type="chain" id="PRO_5041457532" description="Ion transport domain-containing protein" evidence="8">
    <location>
        <begin position="18"/>
        <end position="152"/>
    </location>
</feature>